<evidence type="ECO:0000256" key="3">
    <source>
        <dbReference type="ARBA" id="ARBA00022989"/>
    </source>
</evidence>
<comment type="subcellular location">
    <subcellularLocation>
        <location evidence="1">Membrane</location>
        <topology evidence="1">Multi-pass membrane protein</topology>
    </subcellularLocation>
</comment>
<dbReference type="Proteomes" id="UP000270021">
    <property type="component" value="Chromosome"/>
</dbReference>
<keyword evidence="9" id="KW-1185">Reference proteome</keyword>
<feature type="transmembrane region" description="Helical" evidence="6">
    <location>
        <begin position="50"/>
        <end position="76"/>
    </location>
</feature>
<feature type="transmembrane region" description="Helical" evidence="6">
    <location>
        <begin position="131"/>
        <end position="156"/>
    </location>
</feature>
<evidence type="ECO:0000313" key="9">
    <source>
        <dbReference type="Proteomes" id="UP000270021"/>
    </source>
</evidence>
<keyword evidence="2 6" id="KW-0812">Transmembrane</keyword>
<sequence>MNLTMYRIEFARVLRDYSSLFFIVALPAFMYVIFGTTLSSSDARVGNGNVAMSTMIGLSAYGAATATASISSMAAVEKIQGWGRQLALTPMKQGTYVAVKTALAMTVALIPIALIYLVGFLLDSEALGTTWLFSALLLAAGSMIFALYGLVFGLYFKSETASSISSGIIVILAFLGNVFVPLSGTMLTIAKLTPMYGYVSLARYPLLRGTGYDTNGNAIDEPLWQALLNVGVWTVIFAALCIHLVRRSSRRF</sequence>
<evidence type="ECO:0000256" key="1">
    <source>
        <dbReference type="ARBA" id="ARBA00004141"/>
    </source>
</evidence>
<dbReference type="PANTHER" id="PTHR43077:SF11">
    <property type="entry name" value="TRANSPORT PERMEASE YVFS-RELATED"/>
    <property type="match status" value="1"/>
</dbReference>
<evidence type="ECO:0000256" key="4">
    <source>
        <dbReference type="ARBA" id="ARBA00023136"/>
    </source>
</evidence>
<dbReference type="GO" id="GO:0046677">
    <property type="term" value="P:response to antibiotic"/>
    <property type="evidence" value="ECO:0007669"/>
    <property type="project" value="UniProtKB-KW"/>
</dbReference>
<feature type="transmembrane region" description="Helical" evidence="6">
    <location>
        <begin position="223"/>
        <end position="245"/>
    </location>
</feature>
<dbReference type="KEGG" id="fsl:EJO69_00585"/>
<evidence type="ECO:0000259" key="7">
    <source>
        <dbReference type="Pfam" id="PF12698"/>
    </source>
</evidence>
<dbReference type="EMBL" id="CP034438">
    <property type="protein sequence ID" value="AZN28962.1"/>
    <property type="molecule type" value="Genomic_DNA"/>
</dbReference>
<feature type="transmembrane region" description="Helical" evidence="6">
    <location>
        <begin position="97"/>
        <end position="119"/>
    </location>
</feature>
<dbReference type="PIRSF" id="PIRSF006648">
    <property type="entry name" value="DrrB"/>
    <property type="match status" value="1"/>
</dbReference>
<proteinExistence type="predicted"/>
<dbReference type="GO" id="GO:0140359">
    <property type="term" value="F:ABC-type transporter activity"/>
    <property type="evidence" value="ECO:0007669"/>
    <property type="project" value="InterPro"/>
</dbReference>
<keyword evidence="5" id="KW-0046">Antibiotic resistance</keyword>
<dbReference type="InterPro" id="IPR013525">
    <property type="entry name" value="ABC2_TM"/>
</dbReference>
<dbReference type="InterPro" id="IPR000412">
    <property type="entry name" value="ABC_2_transport"/>
</dbReference>
<dbReference type="GO" id="GO:0043190">
    <property type="term" value="C:ATP-binding cassette (ABC) transporter complex"/>
    <property type="evidence" value="ECO:0007669"/>
    <property type="project" value="InterPro"/>
</dbReference>
<dbReference type="OrthoDB" id="63188at2"/>
<evidence type="ECO:0000313" key="8">
    <source>
        <dbReference type="EMBL" id="AZN28962.1"/>
    </source>
</evidence>
<feature type="domain" description="ABC-2 type transporter transmembrane" evidence="7">
    <location>
        <begin position="54"/>
        <end position="239"/>
    </location>
</feature>
<evidence type="ECO:0000256" key="2">
    <source>
        <dbReference type="ARBA" id="ARBA00022692"/>
    </source>
</evidence>
<name>A0A3Q8WS39_9ACTO</name>
<keyword evidence="4 6" id="KW-0472">Membrane</keyword>
<accession>A0A3Q8WS39</accession>
<evidence type="ECO:0000256" key="5">
    <source>
        <dbReference type="ARBA" id="ARBA00023251"/>
    </source>
</evidence>
<keyword evidence="3 6" id="KW-1133">Transmembrane helix</keyword>
<dbReference type="PANTHER" id="PTHR43077">
    <property type="entry name" value="TRANSPORT PERMEASE YVFS-RELATED"/>
    <property type="match status" value="1"/>
</dbReference>
<dbReference type="Pfam" id="PF12698">
    <property type="entry name" value="ABC2_membrane_3"/>
    <property type="match status" value="1"/>
</dbReference>
<gene>
    <name evidence="8" type="ORF">EJO69_00585</name>
</gene>
<dbReference type="RefSeq" id="WP_126037814.1">
    <property type="nucleotide sequence ID" value="NZ_CP034438.1"/>
</dbReference>
<dbReference type="AlphaFoldDB" id="A0A3Q8WS39"/>
<feature type="transmembrane region" description="Helical" evidence="6">
    <location>
        <begin position="20"/>
        <end position="38"/>
    </location>
</feature>
<organism evidence="8 9">
    <name type="scientific">Flaviflexus salsibiostraticola</name>
    <dbReference type="NCBI Taxonomy" id="1282737"/>
    <lineage>
        <taxon>Bacteria</taxon>
        <taxon>Bacillati</taxon>
        <taxon>Actinomycetota</taxon>
        <taxon>Actinomycetes</taxon>
        <taxon>Actinomycetales</taxon>
        <taxon>Actinomycetaceae</taxon>
        <taxon>Flaviflexus</taxon>
    </lineage>
</organism>
<dbReference type="InterPro" id="IPR051328">
    <property type="entry name" value="T7SS_ABC-Transporter"/>
</dbReference>
<feature type="transmembrane region" description="Helical" evidence="6">
    <location>
        <begin position="168"/>
        <end position="190"/>
    </location>
</feature>
<evidence type="ECO:0000256" key="6">
    <source>
        <dbReference type="SAM" id="Phobius"/>
    </source>
</evidence>
<protein>
    <submittedName>
        <fullName evidence="8">ABC transporter permease</fullName>
    </submittedName>
</protein>
<reference evidence="8 9" key="1">
    <citation type="submission" date="2018-12" db="EMBL/GenBank/DDBJ databases">
        <title>Complete genome sequence of Flaviflexus salsibiostraticola KCTC 33148.</title>
        <authorList>
            <person name="Bae J.-W."/>
        </authorList>
    </citation>
    <scope>NUCLEOTIDE SEQUENCE [LARGE SCALE GENOMIC DNA]</scope>
    <source>
        <strain evidence="8 9">KCTC 33148</strain>
    </source>
</reference>